<dbReference type="Pfam" id="PF16179">
    <property type="entry name" value="RHD_dimer"/>
    <property type="match status" value="1"/>
</dbReference>
<dbReference type="PANTHER" id="PTHR12533">
    <property type="entry name" value="NFAT"/>
    <property type="match status" value="1"/>
</dbReference>
<evidence type="ECO:0000256" key="8">
    <source>
        <dbReference type="ARBA" id="ARBA00022763"/>
    </source>
</evidence>
<protein>
    <recommendedName>
        <fullName evidence="19">Nuclear factor of activated T-cells 5</fullName>
    </recommendedName>
    <alternativeName>
        <fullName evidence="20">T-cell transcription factor NFAT5</fullName>
    </alternativeName>
</protein>
<evidence type="ECO:0000256" key="12">
    <source>
        <dbReference type="ARBA" id="ARBA00023015"/>
    </source>
</evidence>
<evidence type="ECO:0000256" key="4">
    <source>
        <dbReference type="ARBA" id="ARBA00022454"/>
    </source>
</evidence>
<keyword evidence="13" id="KW-0238">DNA-binding</keyword>
<comment type="subcellular location">
    <subcellularLocation>
        <location evidence="2">Chromosome</location>
    </subcellularLocation>
    <subcellularLocation>
        <location evidence="3">Cytoplasm</location>
    </subcellularLocation>
    <subcellularLocation>
        <location evidence="1">Nucleus</location>
    </subcellularLocation>
</comment>
<feature type="region of interest" description="Disordered" evidence="21">
    <location>
        <begin position="1157"/>
        <end position="1226"/>
    </location>
</feature>
<dbReference type="SUPFAM" id="SSF49417">
    <property type="entry name" value="p53-like transcription factors"/>
    <property type="match status" value="1"/>
</dbReference>
<keyword evidence="11" id="KW-0007">Acetylation</keyword>
<feature type="compositionally biased region" description="Polar residues" evidence="21">
    <location>
        <begin position="1310"/>
        <end position="1329"/>
    </location>
</feature>
<evidence type="ECO:0000256" key="5">
    <source>
        <dbReference type="ARBA" id="ARBA00022490"/>
    </source>
</evidence>
<keyword evidence="6" id="KW-1017">Isopeptide bond</keyword>
<keyword evidence="5" id="KW-0963">Cytoplasm</keyword>
<feature type="compositionally biased region" description="Low complexity" evidence="21">
    <location>
        <begin position="1073"/>
        <end position="1105"/>
    </location>
</feature>
<dbReference type="FunFam" id="2.60.40.10:FF:000174">
    <property type="entry name" value="Nuclear factor of activated T-cells 5, tonicity-responsive"/>
    <property type="match status" value="1"/>
</dbReference>
<feature type="region of interest" description="Disordered" evidence="21">
    <location>
        <begin position="1026"/>
        <end position="1136"/>
    </location>
</feature>
<evidence type="ECO:0000256" key="16">
    <source>
        <dbReference type="ARBA" id="ARBA00023242"/>
    </source>
</evidence>
<dbReference type="GO" id="GO:0006974">
    <property type="term" value="P:DNA damage response"/>
    <property type="evidence" value="ECO:0007669"/>
    <property type="project" value="UniProtKB-KW"/>
</dbReference>
<keyword evidence="14" id="KW-0010">Activator</keyword>
<feature type="compositionally biased region" description="Polar residues" evidence="21">
    <location>
        <begin position="1053"/>
        <end position="1072"/>
    </location>
</feature>
<evidence type="ECO:0000313" key="23">
    <source>
        <dbReference type="Ensembl" id="ENSSLUP00000019153.1"/>
    </source>
</evidence>
<keyword evidence="24" id="KW-1185">Reference proteome</keyword>
<keyword evidence="10" id="KW-0832">Ubl conjugation</keyword>
<feature type="region of interest" description="Disordered" evidence="21">
    <location>
        <begin position="32"/>
        <end position="204"/>
    </location>
</feature>
<reference evidence="23" key="2">
    <citation type="submission" date="2025-09" db="UniProtKB">
        <authorList>
            <consortium name="Ensembl"/>
        </authorList>
    </citation>
    <scope>IDENTIFICATION</scope>
</reference>
<dbReference type="GO" id="GO:0045944">
    <property type="term" value="P:positive regulation of transcription by RNA polymerase II"/>
    <property type="evidence" value="ECO:0007669"/>
    <property type="project" value="UniProtKB-ARBA"/>
</dbReference>
<keyword evidence="9" id="KW-0013">ADP-ribosylation</keyword>
<dbReference type="InterPro" id="IPR002909">
    <property type="entry name" value="IPT_dom"/>
</dbReference>
<dbReference type="GO" id="GO:0007399">
    <property type="term" value="P:nervous system development"/>
    <property type="evidence" value="ECO:0007669"/>
    <property type="project" value="UniProtKB-ARBA"/>
</dbReference>
<evidence type="ECO:0000256" key="15">
    <source>
        <dbReference type="ARBA" id="ARBA00023163"/>
    </source>
</evidence>
<dbReference type="GO" id="GO:0005667">
    <property type="term" value="C:transcription regulator complex"/>
    <property type="evidence" value="ECO:0007669"/>
    <property type="project" value="TreeGrafter"/>
</dbReference>
<feature type="region of interest" description="Disordered" evidence="21">
    <location>
        <begin position="644"/>
        <end position="666"/>
    </location>
</feature>
<feature type="compositionally biased region" description="Low complexity" evidence="21">
    <location>
        <begin position="63"/>
        <end position="83"/>
    </location>
</feature>
<evidence type="ECO:0000256" key="11">
    <source>
        <dbReference type="ARBA" id="ARBA00022990"/>
    </source>
</evidence>
<evidence type="ECO:0000256" key="2">
    <source>
        <dbReference type="ARBA" id="ARBA00004286"/>
    </source>
</evidence>
<comment type="function">
    <text evidence="17">Transcription factor involved, among others, in the transcriptional regulation of osmoprotective and inflammatory genes. Binds the DNA consensus sequence 5'-[ACT][AG]TGGAAA[CAT]A[TA][ATC][CA][ATG][GT][GAC][CG][CT]-3'. Mediates the transcriptional response to hypertonicity. Positively regulates the transcription of LCN2 and S100A4 genes; optimal transactivation of these genes requires the presence of DDX5/DDX17. Also involved in the DNA damage response by preventing formation of R-loops; R-loops are composed of a DNA:RNA hybrid and the associated non-template single-stranded DNA.</text>
</comment>
<feature type="region of interest" description="Disordered" evidence="21">
    <location>
        <begin position="1391"/>
        <end position="1412"/>
    </location>
</feature>
<dbReference type="GO" id="GO:0005694">
    <property type="term" value="C:chromosome"/>
    <property type="evidence" value="ECO:0007669"/>
    <property type="project" value="UniProtKB-SubCell"/>
</dbReference>
<dbReference type="SUPFAM" id="SSF81296">
    <property type="entry name" value="E set domains"/>
    <property type="match status" value="1"/>
</dbReference>
<dbReference type="InterPro" id="IPR014756">
    <property type="entry name" value="Ig_E-set"/>
</dbReference>
<proteinExistence type="predicted"/>
<evidence type="ECO:0000259" key="22">
    <source>
        <dbReference type="PROSITE" id="PS50254"/>
    </source>
</evidence>
<evidence type="ECO:0000256" key="21">
    <source>
        <dbReference type="SAM" id="MobiDB-lite"/>
    </source>
</evidence>
<dbReference type="GeneTree" id="ENSGT00940000155213"/>
<organism evidence="23 24">
    <name type="scientific">Sander lucioperca</name>
    <name type="common">Pike-perch</name>
    <name type="synonym">Perca lucioperca</name>
    <dbReference type="NCBI Taxonomy" id="283035"/>
    <lineage>
        <taxon>Eukaryota</taxon>
        <taxon>Metazoa</taxon>
        <taxon>Chordata</taxon>
        <taxon>Craniata</taxon>
        <taxon>Vertebrata</taxon>
        <taxon>Euteleostomi</taxon>
        <taxon>Actinopterygii</taxon>
        <taxon>Neopterygii</taxon>
        <taxon>Teleostei</taxon>
        <taxon>Neoteleostei</taxon>
        <taxon>Acanthomorphata</taxon>
        <taxon>Eupercaria</taxon>
        <taxon>Perciformes</taxon>
        <taxon>Percoidei</taxon>
        <taxon>Percidae</taxon>
        <taxon>Luciopercinae</taxon>
        <taxon>Sander</taxon>
    </lineage>
</organism>
<evidence type="ECO:0000256" key="9">
    <source>
        <dbReference type="ARBA" id="ARBA00022765"/>
    </source>
</evidence>
<keyword evidence="12" id="KW-0805">Transcription regulation</keyword>
<keyword evidence="7" id="KW-0597">Phosphoprotein</keyword>
<evidence type="ECO:0000256" key="10">
    <source>
        <dbReference type="ARBA" id="ARBA00022843"/>
    </source>
</evidence>
<dbReference type="InterPro" id="IPR032397">
    <property type="entry name" value="RHD_dimer"/>
</dbReference>
<dbReference type="InterPro" id="IPR008366">
    <property type="entry name" value="NFAT"/>
</dbReference>
<reference evidence="23" key="1">
    <citation type="submission" date="2025-08" db="UniProtKB">
        <authorList>
            <consortium name="Ensembl"/>
        </authorList>
    </citation>
    <scope>IDENTIFICATION</scope>
</reference>
<dbReference type="InterPro" id="IPR037059">
    <property type="entry name" value="RHD_DNA_bind_dom_sf"/>
</dbReference>
<dbReference type="GO" id="GO:0000978">
    <property type="term" value="F:RNA polymerase II cis-regulatory region sequence-specific DNA binding"/>
    <property type="evidence" value="ECO:0007669"/>
    <property type="project" value="InterPro"/>
</dbReference>
<evidence type="ECO:0000256" key="1">
    <source>
        <dbReference type="ARBA" id="ARBA00004123"/>
    </source>
</evidence>
<dbReference type="GO" id="GO:1902531">
    <property type="term" value="P:regulation of intracellular signal transduction"/>
    <property type="evidence" value="ECO:0007669"/>
    <property type="project" value="UniProtKB-ARBA"/>
</dbReference>
<dbReference type="CDD" id="cd07882">
    <property type="entry name" value="RHD-n_TonEBP"/>
    <property type="match status" value="1"/>
</dbReference>
<keyword evidence="4" id="KW-0158">Chromosome</keyword>
<feature type="domain" description="RHD" evidence="22">
    <location>
        <begin position="295"/>
        <end position="464"/>
    </location>
</feature>
<feature type="compositionally biased region" description="Polar residues" evidence="21">
    <location>
        <begin position="37"/>
        <end position="53"/>
    </location>
</feature>
<feature type="region of interest" description="Disordered" evidence="21">
    <location>
        <begin position="978"/>
        <end position="1008"/>
    </location>
</feature>
<keyword evidence="16" id="KW-0539">Nucleus</keyword>
<evidence type="ECO:0000256" key="17">
    <source>
        <dbReference type="ARBA" id="ARBA00055141"/>
    </source>
</evidence>
<dbReference type="GO" id="GO:0005737">
    <property type="term" value="C:cytoplasm"/>
    <property type="evidence" value="ECO:0007669"/>
    <property type="project" value="UniProtKB-SubCell"/>
</dbReference>
<name>A0A8C9Y6A8_SANLU</name>
<dbReference type="Pfam" id="PF00554">
    <property type="entry name" value="RHD_DNA_bind"/>
    <property type="match status" value="1"/>
</dbReference>
<evidence type="ECO:0000256" key="14">
    <source>
        <dbReference type="ARBA" id="ARBA00023159"/>
    </source>
</evidence>
<dbReference type="InterPro" id="IPR015646">
    <property type="entry name" value="NFAT5_RHD_DNA-bd"/>
</dbReference>
<feature type="compositionally biased region" description="Polar residues" evidence="21">
    <location>
        <begin position="593"/>
        <end position="605"/>
    </location>
</feature>
<feature type="compositionally biased region" description="Polar residues" evidence="21">
    <location>
        <begin position="1106"/>
        <end position="1136"/>
    </location>
</feature>
<dbReference type="PROSITE" id="PS50254">
    <property type="entry name" value="REL_2"/>
    <property type="match status" value="1"/>
</dbReference>
<dbReference type="Proteomes" id="UP000694568">
    <property type="component" value="Unplaced"/>
</dbReference>
<evidence type="ECO:0000256" key="3">
    <source>
        <dbReference type="ARBA" id="ARBA00004496"/>
    </source>
</evidence>
<evidence type="ECO:0000256" key="7">
    <source>
        <dbReference type="ARBA" id="ARBA00022553"/>
    </source>
</evidence>
<dbReference type="Ensembl" id="ENSSLUT00000019759.1">
    <property type="protein sequence ID" value="ENSSLUP00000019153.1"/>
    <property type="gene ID" value="ENSSLUG00000008863.1"/>
</dbReference>
<evidence type="ECO:0000313" key="24">
    <source>
        <dbReference type="Proteomes" id="UP000694568"/>
    </source>
</evidence>
<keyword evidence="15" id="KW-0804">Transcription</keyword>
<feature type="compositionally biased region" description="Polar residues" evidence="21">
    <location>
        <begin position="128"/>
        <end position="138"/>
    </location>
</feature>
<dbReference type="FunFam" id="2.60.40.340:FF:000002">
    <property type="entry name" value="Nuclear factor of activated T-cells 5, tonicity-responsive"/>
    <property type="match status" value="1"/>
</dbReference>
<evidence type="ECO:0000256" key="6">
    <source>
        <dbReference type="ARBA" id="ARBA00022499"/>
    </source>
</evidence>
<dbReference type="GO" id="GO:0005634">
    <property type="term" value="C:nucleus"/>
    <property type="evidence" value="ECO:0007669"/>
    <property type="project" value="UniProtKB-SubCell"/>
</dbReference>
<dbReference type="InterPro" id="IPR013783">
    <property type="entry name" value="Ig-like_fold"/>
</dbReference>
<feature type="region of interest" description="Disordered" evidence="21">
    <location>
        <begin position="1310"/>
        <end position="1332"/>
    </location>
</feature>
<dbReference type="InterPro" id="IPR008967">
    <property type="entry name" value="p53-like_TF_DNA-bd_sf"/>
</dbReference>
<dbReference type="SMART" id="SM00429">
    <property type="entry name" value="IPT"/>
    <property type="match status" value="1"/>
</dbReference>
<feature type="compositionally biased region" description="Polar residues" evidence="21">
    <location>
        <begin position="1026"/>
        <end position="1040"/>
    </location>
</feature>
<dbReference type="PRINTS" id="PR01789">
    <property type="entry name" value="NUCFACTORATC"/>
</dbReference>
<dbReference type="InterPro" id="IPR011539">
    <property type="entry name" value="RHD_DNA_bind_dom"/>
</dbReference>
<feature type="compositionally biased region" description="Low complexity" evidence="21">
    <location>
        <begin position="1185"/>
        <end position="1226"/>
    </location>
</feature>
<dbReference type="GO" id="GO:0033173">
    <property type="term" value="P:calcineurin-NFAT signaling cascade"/>
    <property type="evidence" value="ECO:0007669"/>
    <property type="project" value="TreeGrafter"/>
</dbReference>
<feature type="region of interest" description="Disordered" evidence="21">
    <location>
        <begin position="273"/>
        <end position="301"/>
    </location>
</feature>
<comment type="subunit">
    <text evidence="18">Homodimer when bound to DNA, completely encircles its DNA target. Interacts with CIDEC; this interaction is direct and retains NFAT5 in the cytoplasm. Does not bind with Fos and Jun transcription factors. Interacts with DDX5 and DDX17; this interaction leads to DDX5/DDX17 recruitment to LNC2 and S100A4 promoters and NFAT5-mediated DDX5/DDX17-enhanced transactivation.</text>
</comment>
<dbReference type="GO" id="GO:0000981">
    <property type="term" value="F:DNA-binding transcription factor activity, RNA polymerase II-specific"/>
    <property type="evidence" value="ECO:0007669"/>
    <property type="project" value="TreeGrafter"/>
</dbReference>
<evidence type="ECO:0000256" key="13">
    <source>
        <dbReference type="ARBA" id="ARBA00023125"/>
    </source>
</evidence>
<accession>A0A8C9Y6A8</accession>
<evidence type="ECO:0000256" key="18">
    <source>
        <dbReference type="ARBA" id="ARBA00065799"/>
    </source>
</evidence>
<evidence type="ECO:0000256" key="20">
    <source>
        <dbReference type="ARBA" id="ARBA00080722"/>
    </source>
</evidence>
<feature type="region of interest" description="Disordered" evidence="21">
    <location>
        <begin position="217"/>
        <end position="255"/>
    </location>
</feature>
<keyword evidence="8" id="KW-0227">DNA damage</keyword>
<feature type="region of interest" description="Disordered" evidence="21">
    <location>
        <begin position="593"/>
        <end position="631"/>
    </location>
</feature>
<sequence length="1412" mass="152472">MPSDFISLLSSDLDLNSPKSLYSKESVYDLLPKELQLQPSSTQTDPPTMSQKSGGEAGPPPSAALASDATSSTSSPSASSSLAMGVPSTGSTSSSEHLKIPQHLHSTGGDGAGASEIQGMEGAVSAPSRGNSGANTATGDIGSGVLSGLGVQQPQNTPSKRRPVLSISPPPEDLFDDSQMSCQEEPAISGPIGPDSEHSSSMWADDSVSNFSLISSISYNDNTEVPRKSRKRTPRQRPGPKPAPPEDSMDVFDADSAKGPHFVLSQLGTDKTSPIASSLESGTAVKGGSLSTQFPQRSDGKELKILVQPETQHRARYLTEGSRGSVKDRTQQGFPTVKLEGVSEPVVLQVFVANDAGRVKPHGFYQACRVTGRNTTACKEVDIEGTTVIEIPLEPSNDMTLAVDRVGILKLRNADVEARIGVAGSKKKSTRARLAFRVNIPQPDGSALTLQVASSPILCTQPAGVPEILKKSLHSCSVRGGEEVFIIGKNFLKGTKVIFQENIADDNSWHAEAKIDMDLFHQNHLIVTVPPFHNQSVTSPISVGIFVMTNAGRSHDAQPFTYTPDSADNSNVQTVKTEGPSLVKTCIFDGQIKSISPEQTDSSAPPSKRQEDTPMEVSSNPPSTDVFKPSPDPLVAVQQTLELRSSPHPGGDSFQSPMPLQPEDVELPPAPPVFPSLESLNTIQKQDIAPTTSFPVPGDITIPPVTPEVPQQFLRDPQDSIPPESSNNSGGVVVVAMSQIATPSQPQPQQSQVPLFPQEGVVQLERAVRELQAGGSTTLQQVLEAAVAQQQLNSVLYSPTPSADSLQQHIQQQQQIQQQFQQHQQLQQQQQILGTLQHQQQQQQQQQHLQPQQQQVPGNMQIQQQLMLQPHDQQQLQQQQIMENIQQQQQLQQNQQQQVLNNIQLQDQQQQNQILTNLQQHQLQQQHNIQLQEQQVLENLQQCLQAELLQPQIHSSPQGQQPVSILQQAGELLTIQTSFPTQPPSHTSPPQQLFQSPRPLAETQGSQQQVQAALLQNTLTVLTSGSLNSEQQPTGSTLYLSPNPQPHQQQQQLAFISSMETSNSQPQSVAMFQNQPQAQLSQMQQQSTPMEQQQSPQQNQQQPTQLSMGQQGSLFQSIPNHSQPNSVPQNQLSQPQQTGLLLCTTDLNPQAIPPTILFSTQTQGPSPLGSISVGIPQPDTAEPMSFQDQSSSGSNSTSTENQQQSLYQEQQPMQVGLSSSSVPSSQPVELFLPQTSLSSLQSTIGSQDLNNQAPAPGTTIFVVQGGVSVVANPGQQPPEQLFQTSVGGNVAPQGQANLFVFGIQNDSPQLLNSSGPTLQAQGQPQNSSHMPLLDQPMENAMQSSLQNAMQTNTQTSLQSTLQTTIETSLSTPMQTNLQTQIQSSLQNQLQASMSASSNMDKIEDLLESLQKQ</sequence>
<dbReference type="Gene3D" id="2.60.40.10">
    <property type="entry name" value="Immunoglobulins"/>
    <property type="match status" value="1"/>
</dbReference>
<evidence type="ECO:0000256" key="19">
    <source>
        <dbReference type="ARBA" id="ARBA00072227"/>
    </source>
</evidence>
<dbReference type="PANTHER" id="PTHR12533:SF10">
    <property type="entry name" value="NUCLEAR FACTOR OF ACTIVATED T-CELLS 5"/>
    <property type="match status" value="1"/>
</dbReference>
<dbReference type="Gene3D" id="2.60.40.340">
    <property type="entry name" value="Rel homology domain (RHD), DNA-binding domain"/>
    <property type="match status" value="1"/>
</dbReference>
<dbReference type="GO" id="GO:0010467">
    <property type="term" value="P:gene expression"/>
    <property type="evidence" value="ECO:0007669"/>
    <property type="project" value="UniProtKB-ARBA"/>
</dbReference>